<proteinExistence type="predicted"/>
<keyword evidence="1" id="KW-1133">Transmembrane helix</keyword>
<reference evidence="2" key="1">
    <citation type="submission" date="2021-02" db="EMBL/GenBank/DDBJ databases">
        <authorList>
            <person name="Dougan E. K."/>
            <person name="Rhodes N."/>
            <person name="Thang M."/>
            <person name="Chan C."/>
        </authorList>
    </citation>
    <scope>NUCLEOTIDE SEQUENCE</scope>
</reference>
<comment type="caution">
    <text evidence="2">The sequence shown here is derived from an EMBL/GenBank/DDBJ whole genome shotgun (WGS) entry which is preliminary data.</text>
</comment>
<keyword evidence="1" id="KW-0472">Membrane</keyword>
<organism evidence="2 3">
    <name type="scientific">Symbiodinium pilosum</name>
    <name type="common">Dinoflagellate</name>
    <dbReference type="NCBI Taxonomy" id="2952"/>
    <lineage>
        <taxon>Eukaryota</taxon>
        <taxon>Sar</taxon>
        <taxon>Alveolata</taxon>
        <taxon>Dinophyceae</taxon>
        <taxon>Suessiales</taxon>
        <taxon>Symbiodiniaceae</taxon>
        <taxon>Symbiodinium</taxon>
    </lineage>
</organism>
<sequence length="177" mass="19352">MGGLGVRSAERTAPAAYWAAWADALVPLRDRLPEGADGYTEPLEAGGGHATCLQDAAEARRTLQGERWADCPTWRVVFEGQFARAASETSAGGWQGHATRIQTKYYRDRAGPQAGMWFTAIPAEAATTLPPQAMLVALRRRQRLALPLCPLHVCFLVMHVLVVLSYLANMFTSVAWL</sequence>
<evidence type="ECO:0000313" key="3">
    <source>
        <dbReference type="Proteomes" id="UP000649617"/>
    </source>
</evidence>
<evidence type="ECO:0000313" key="2">
    <source>
        <dbReference type="EMBL" id="CAE7318649.1"/>
    </source>
</evidence>
<name>A0A812NMX7_SYMPI</name>
<dbReference type="Proteomes" id="UP000649617">
    <property type="component" value="Unassembled WGS sequence"/>
</dbReference>
<gene>
    <name evidence="2" type="primary">novN</name>
    <name evidence="2" type="ORF">SPIL2461_LOCUS7336</name>
</gene>
<evidence type="ECO:0000256" key="1">
    <source>
        <dbReference type="SAM" id="Phobius"/>
    </source>
</evidence>
<keyword evidence="1" id="KW-0812">Transmembrane</keyword>
<dbReference type="OrthoDB" id="449313at2759"/>
<dbReference type="AlphaFoldDB" id="A0A812NMX7"/>
<accession>A0A812NMX7</accession>
<protein>
    <submittedName>
        <fullName evidence="2">NovN protein</fullName>
    </submittedName>
</protein>
<dbReference type="EMBL" id="CAJNIZ010011374">
    <property type="protein sequence ID" value="CAE7318649.1"/>
    <property type="molecule type" value="Genomic_DNA"/>
</dbReference>
<keyword evidence="3" id="KW-1185">Reference proteome</keyword>
<feature type="transmembrane region" description="Helical" evidence="1">
    <location>
        <begin position="144"/>
        <end position="168"/>
    </location>
</feature>